<organism evidence="2 3">
    <name type="scientific">Tanacetum coccineum</name>
    <dbReference type="NCBI Taxonomy" id="301880"/>
    <lineage>
        <taxon>Eukaryota</taxon>
        <taxon>Viridiplantae</taxon>
        <taxon>Streptophyta</taxon>
        <taxon>Embryophyta</taxon>
        <taxon>Tracheophyta</taxon>
        <taxon>Spermatophyta</taxon>
        <taxon>Magnoliopsida</taxon>
        <taxon>eudicotyledons</taxon>
        <taxon>Gunneridae</taxon>
        <taxon>Pentapetalae</taxon>
        <taxon>asterids</taxon>
        <taxon>campanulids</taxon>
        <taxon>Asterales</taxon>
        <taxon>Asteraceae</taxon>
        <taxon>Asteroideae</taxon>
        <taxon>Anthemideae</taxon>
        <taxon>Anthemidinae</taxon>
        <taxon>Tanacetum</taxon>
    </lineage>
</organism>
<evidence type="ECO:0000256" key="1">
    <source>
        <dbReference type="SAM" id="MobiDB-lite"/>
    </source>
</evidence>
<protein>
    <submittedName>
        <fullName evidence="2">Uncharacterized protein</fullName>
    </submittedName>
</protein>
<gene>
    <name evidence="2" type="ORF">Tco_1057487</name>
</gene>
<comment type="caution">
    <text evidence="2">The sequence shown here is derived from an EMBL/GenBank/DDBJ whole genome shotgun (WGS) entry which is preliminary data.</text>
</comment>
<dbReference type="EMBL" id="BQNB010019234">
    <property type="protein sequence ID" value="GJT83145.1"/>
    <property type="molecule type" value="Genomic_DNA"/>
</dbReference>
<feature type="compositionally biased region" description="Basic residues" evidence="1">
    <location>
        <begin position="126"/>
        <end position="135"/>
    </location>
</feature>
<reference evidence="2" key="2">
    <citation type="submission" date="2022-01" db="EMBL/GenBank/DDBJ databases">
        <authorList>
            <person name="Yamashiro T."/>
            <person name="Shiraishi A."/>
            <person name="Satake H."/>
            <person name="Nakayama K."/>
        </authorList>
    </citation>
    <scope>NUCLEOTIDE SEQUENCE</scope>
</reference>
<reference evidence="2" key="1">
    <citation type="journal article" date="2022" name="Int. J. Mol. Sci.">
        <title>Draft Genome of Tanacetum Coccineum: Genomic Comparison of Closely Related Tanacetum-Family Plants.</title>
        <authorList>
            <person name="Yamashiro T."/>
            <person name="Shiraishi A."/>
            <person name="Nakayama K."/>
            <person name="Satake H."/>
        </authorList>
    </citation>
    <scope>NUCLEOTIDE SEQUENCE</scope>
</reference>
<proteinExistence type="predicted"/>
<feature type="region of interest" description="Disordered" evidence="1">
    <location>
        <begin position="290"/>
        <end position="319"/>
    </location>
</feature>
<accession>A0ABQ5H746</accession>
<evidence type="ECO:0000313" key="3">
    <source>
        <dbReference type="Proteomes" id="UP001151760"/>
    </source>
</evidence>
<name>A0ABQ5H746_9ASTR</name>
<dbReference type="Proteomes" id="UP001151760">
    <property type="component" value="Unassembled WGS sequence"/>
</dbReference>
<feature type="region of interest" description="Disordered" evidence="1">
    <location>
        <begin position="126"/>
        <end position="158"/>
    </location>
</feature>
<feature type="compositionally biased region" description="Basic and acidic residues" evidence="1">
    <location>
        <begin position="306"/>
        <end position="319"/>
    </location>
</feature>
<feature type="compositionally biased region" description="Polar residues" evidence="1">
    <location>
        <begin position="290"/>
        <end position="304"/>
    </location>
</feature>
<sequence length="362" mass="39822">MGFCGIAKVARGHVGWGEYESEVFCLNKPSRVLMVLAVMVLKGLNELSGPTEPIPYEATNEEHVATPSCDPPQSGKDRMQLTELMDLCSQLQSRVLALETTKSNQALEFESLKRIVKSLEKRRKSRTPGFKRLRKAGSASRVESSNDVSLGAQEDASKQGRKITDFDADAEVTLVDETQEMNDDNLIFDTGVLEEQEIEFVKVVEELVFSVATTTKSIPVSATDPVTTAGEVVTTASASVEILDESNLAQTLIEIKTAKPKPVTTAATTVTFVRPRGKRIVFHDQEEQVPASTKTFSSSQSQLPQVKDKGKGKMVEPEVPLKKKDQIALDEELALRFHAEEQAELEKERVAQEEASKATIIE</sequence>
<keyword evidence="3" id="KW-1185">Reference proteome</keyword>
<evidence type="ECO:0000313" key="2">
    <source>
        <dbReference type="EMBL" id="GJT83145.1"/>
    </source>
</evidence>